<feature type="transmembrane region" description="Helical" evidence="6">
    <location>
        <begin position="45"/>
        <end position="63"/>
    </location>
</feature>
<dbReference type="EMBL" id="LS483250">
    <property type="protein sequence ID" value="SQD77889.1"/>
    <property type="molecule type" value="Genomic_DNA"/>
</dbReference>
<dbReference type="AlphaFoldDB" id="A0A330LMM1"/>
<evidence type="ECO:0000256" key="2">
    <source>
        <dbReference type="ARBA" id="ARBA00009142"/>
    </source>
</evidence>
<keyword evidence="5 6" id="KW-0472">Membrane</keyword>
<dbReference type="Pfam" id="PF01925">
    <property type="entry name" value="TauE"/>
    <property type="match status" value="1"/>
</dbReference>
<feature type="transmembrane region" description="Helical" evidence="6">
    <location>
        <begin position="83"/>
        <end position="101"/>
    </location>
</feature>
<keyword evidence="3 6" id="KW-0812">Transmembrane</keyword>
<feature type="transmembrane region" description="Helical" evidence="6">
    <location>
        <begin position="242"/>
        <end position="260"/>
    </location>
</feature>
<proteinExistence type="inferred from homology"/>
<dbReference type="KEGG" id="mya:MORIYA_1411"/>
<dbReference type="PANTHER" id="PTHR43483:SF3">
    <property type="entry name" value="MEMBRANE TRANSPORTER PROTEIN HI_0806-RELATED"/>
    <property type="match status" value="1"/>
</dbReference>
<feature type="transmembrane region" description="Helical" evidence="6">
    <location>
        <begin position="137"/>
        <end position="162"/>
    </location>
</feature>
<feature type="transmembrane region" description="Helical" evidence="6">
    <location>
        <begin position="6"/>
        <end position="33"/>
    </location>
</feature>
<sequence>MIVVLYLVLGAAAGLIAGLFGVGGGLIIVPALVFSFSLQDLSPQVLTQLAIGTSLATIIFTSMSSIKTHHSKGAIDWSLVKRLTFGIVIGAVLGSIFADYLPGETLQMIIGIYALIVAVQMGLNLKPNAEHELPTGAGLSVAGGVIGAISALFGIGGGSLTVPYLSWCRVEMRNAVATSSACGLPIAVAGMCTYIITGWNNPELPEYSLGYIYLPAFFGIIITSTVFAKQGAKLAHSLPSHILKRYFALLLLGVGSKFIFF</sequence>
<dbReference type="InterPro" id="IPR002781">
    <property type="entry name" value="TM_pro_TauE-like"/>
</dbReference>
<dbReference type="PANTHER" id="PTHR43483">
    <property type="entry name" value="MEMBRANE TRANSPORTER PROTEIN HI_0806-RELATED"/>
    <property type="match status" value="1"/>
</dbReference>
<dbReference type="GO" id="GO:0005886">
    <property type="term" value="C:plasma membrane"/>
    <property type="evidence" value="ECO:0007669"/>
    <property type="project" value="UniProtKB-SubCell"/>
</dbReference>
<dbReference type="Proteomes" id="UP000250163">
    <property type="component" value="Chromosome MORIYA"/>
</dbReference>
<protein>
    <recommendedName>
        <fullName evidence="6">Probable membrane transporter protein</fullName>
    </recommendedName>
</protein>
<reference evidence="8" key="1">
    <citation type="submission" date="2018-05" db="EMBL/GenBank/DDBJ databases">
        <authorList>
            <person name="Cea G.-C."/>
            <person name="William W."/>
        </authorList>
    </citation>
    <scope>NUCLEOTIDE SEQUENCE [LARGE SCALE GENOMIC DNA]</scope>
    <source>
        <strain evidence="8">DB21MT 5</strain>
    </source>
</reference>
<dbReference type="OrthoDB" id="457670at2"/>
<comment type="subcellular location">
    <subcellularLocation>
        <location evidence="6">Cell membrane</location>
        <topology evidence="6">Multi-pass membrane protein</topology>
    </subcellularLocation>
    <subcellularLocation>
        <location evidence="1">Membrane</location>
        <topology evidence="1">Multi-pass membrane protein</topology>
    </subcellularLocation>
</comment>
<organism evidence="7 8">
    <name type="scientific">Moritella yayanosii</name>
    <dbReference type="NCBI Taxonomy" id="69539"/>
    <lineage>
        <taxon>Bacteria</taxon>
        <taxon>Pseudomonadati</taxon>
        <taxon>Pseudomonadota</taxon>
        <taxon>Gammaproteobacteria</taxon>
        <taxon>Alteromonadales</taxon>
        <taxon>Moritellaceae</taxon>
        <taxon>Moritella</taxon>
    </lineage>
</organism>
<feature type="transmembrane region" description="Helical" evidence="6">
    <location>
        <begin position="208"/>
        <end position="230"/>
    </location>
</feature>
<evidence type="ECO:0000313" key="8">
    <source>
        <dbReference type="Proteomes" id="UP000250163"/>
    </source>
</evidence>
<accession>A0A330LMM1</accession>
<feature type="transmembrane region" description="Helical" evidence="6">
    <location>
        <begin position="108"/>
        <end position="125"/>
    </location>
</feature>
<evidence type="ECO:0000256" key="6">
    <source>
        <dbReference type="RuleBase" id="RU363041"/>
    </source>
</evidence>
<name>A0A330LMM1_9GAMM</name>
<evidence type="ECO:0000313" key="7">
    <source>
        <dbReference type="EMBL" id="SQD77889.1"/>
    </source>
</evidence>
<keyword evidence="8" id="KW-1185">Reference proteome</keyword>
<keyword evidence="6" id="KW-1003">Cell membrane</keyword>
<comment type="similarity">
    <text evidence="2 6">Belongs to the 4-toluene sulfonate uptake permease (TSUP) (TC 2.A.102) family.</text>
</comment>
<evidence type="ECO:0000256" key="4">
    <source>
        <dbReference type="ARBA" id="ARBA00022989"/>
    </source>
</evidence>
<dbReference type="RefSeq" id="WP_112713726.1">
    <property type="nucleotide sequence ID" value="NZ_LS483250.1"/>
</dbReference>
<evidence type="ECO:0000256" key="1">
    <source>
        <dbReference type="ARBA" id="ARBA00004141"/>
    </source>
</evidence>
<feature type="transmembrane region" description="Helical" evidence="6">
    <location>
        <begin position="174"/>
        <end position="196"/>
    </location>
</feature>
<evidence type="ECO:0000256" key="5">
    <source>
        <dbReference type="ARBA" id="ARBA00023136"/>
    </source>
</evidence>
<keyword evidence="4 6" id="KW-1133">Transmembrane helix</keyword>
<evidence type="ECO:0000256" key="3">
    <source>
        <dbReference type="ARBA" id="ARBA00022692"/>
    </source>
</evidence>
<gene>
    <name evidence="7" type="ORF">MORIYA_1411</name>
</gene>